<comment type="caution">
    <text evidence="1">The sequence shown here is derived from an EMBL/GenBank/DDBJ whole genome shotgun (WGS) entry which is preliminary data.</text>
</comment>
<evidence type="ECO:0000313" key="2">
    <source>
        <dbReference type="Proteomes" id="UP000320095"/>
    </source>
</evidence>
<accession>A0A502DMB5</accession>
<proteinExistence type="predicted"/>
<dbReference type="Proteomes" id="UP000320095">
    <property type="component" value="Unassembled WGS sequence"/>
</dbReference>
<name>A0A502DMB5_9MYCO</name>
<evidence type="ECO:0000313" key="1">
    <source>
        <dbReference type="EMBL" id="TPG25629.1"/>
    </source>
</evidence>
<dbReference type="EMBL" id="RCZG01000025">
    <property type="protein sequence ID" value="TPG25629.1"/>
    <property type="molecule type" value="Genomic_DNA"/>
</dbReference>
<keyword evidence="2" id="KW-1185">Reference proteome</keyword>
<dbReference type="AlphaFoldDB" id="A0A502DMB5"/>
<protein>
    <submittedName>
        <fullName evidence="1">DUF302 domain-containing protein</fullName>
    </submittedName>
</protein>
<gene>
    <name evidence="1" type="ORF">EAH80_29905</name>
</gene>
<reference evidence="1 2" key="1">
    <citation type="journal article" date="2019" name="Environ. Microbiol.">
        <title>Species interactions and distinct microbial communities in high Arctic permafrost affected cryosols are associated with the CH4 and CO2 gas fluxes.</title>
        <authorList>
            <person name="Altshuler I."/>
            <person name="Hamel J."/>
            <person name="Turney S."/>
            <person name="Magnuson E."/>
            <person name="Levesque R."/>
            <person name="Greer C."/>
            <person name="Whyte L.G."/>
        </authorList>
    </citation>
    <scope>NUCLEOTIDE SEQUENCE [LARGE SCALE GENOMIC DNA]</scope>
    <source>
        <strain evidence="1 2">S5.20</strain>
    </source>
</reference>
<dbReference type="Gene3D" id="3.30.310.70">
    <property type="entry name" value="TT1751-like domain"/>
    <property type="match status" value="1"/>
</dbReference>
<sequence>MLEIAETTVSITRVTVSSGRPFDEVVAAVYAGLGRVPDFGELVARWSAARDAAEFETTVGAATGSSGLIEFLSLDLGAVLTMRDPARSRRLLRIIAGNPVTMSSMAASVPDVGSYAPVTILVAERAEGTTLSYDRVASAIAPYASDEATAIAEALDAAVLVLLHNAAA</sequence>
<dbReference type="OrthoDB" id="121208at2"/>
<organism evidence="1 2">
    <name type="scientific">Mycolicibacterium hodleri</name>
    <dbReference type="NCBI Taxonomy" id="49897"/>
    <lineage>
        <taxon>Bacteria</taxon>
        <taxon>Bacillati</taxon>
        <taxon>Actinomycetota</taxon>
        <taxon>Actinomycetes</taxon>
        <taxon>Mycobacteriales</taxon>
        <taxon>Mycobacteriaceae</taxon>
        <taxon>Mycolicibacterium</taxon>
    </lineage>
</organism>
<dbReference type="SUPFAM" id="SSF103247">
    <property type="entry name" value="TT1751-like"/>
    <property type="match status" value="1"/>
</dbReference>
<dbReference type="InterPro" id="IPR035923">
    <property type="entry name" value="TT1751-like_sf"/>
</dbReference>
<dbReference type="RefSeq" id="WP_140699802.1">
    <property type="nucleotide sequence ID" value="NZ_RCZG01000025.1"/>
</dbReference>